<evidence type="ECO:0000313" key="1">
    <source>
        <dbReference type="EMBL" id="GAI71248.1"/>
    </source>
</evidence>
<sequence>MKMKDSGNDCELFTFEGKKHGFIKRGKSESERYDNKPYEETLVIMNKFLSKLDYLNST</sequence>
<comment type="caution">
    <text evidence="1">The sequence shown here is derived from an EMBL/GenBank/DDBJ whole genome shotgun (WGS) entry which is preliminary data.</text>
</comment>
<evidence type="ECO:0008006" key="2">
    <source>
        <dbReference type="Google" id="ProtNLM"/>
    </source>
</evidence>
<dbReference type="AlphaFoldDB" id="X1QSK9"/>
<dbReference type="EMBL" id="BARW01000953">
    <property type="protein sequence ID" value="GAI71248.1"/>
    <property type="molecule type" value="Genomic_DNA"/>
</dbReference>
<reference evidence="1" key="1">
    <citation type="journal article" date="2014" name="Front. Microbiol.">
        <title>High frequency of phylogenetically diverse reductive dehalogenase-homologous genes in deep subseafloor sedimentary metagenomes.</title>
        <authorList>
            <person name="Kawai M."/>
            <person name="Futagami T."/>
            <person name="Toyoda A."/>
            <person name="Takaki Y."/>
            <person name="Nishi S."/>
            <person name="Hori S."/>
            <person name="Arai W."/>
            <person name="Tsubouchi T."/>
            <person name="Morono Y."/>
            <person name="Uchiyama I."/>
            <person name="Ito T."/>
            <person name="Fujiyama A."/>
            <person name="Inagaki F."/>
            <person name="Takami H."/>
        </authorList>
    </citation>
    <scope>NUCLEOTIDE SEQUENCE</scope>
    <source>
        <strain evidence="1">Expedition CK06-06</strain>
    </source>
</reference>
<accession>X1QSK9</accession>
<gene>
    <name evidence="1" type="ORF">S12H4_03410</name>
</gene>
<name>X1QSK9_9ZZZZ</name>
<organism evidence="1">
    <name type="scientific">marine sediment metagenome</name>
    <dbReference type="NCBI Taxonomy" id="412755"/>
    <lineage>
        <taxon>unclassified sequences</taxon>
        <taxon>metagenomes</taxon>
        <taxon>ecological metagenomes</taxon>
    </lineage>
</organism>
<protein>
    <recommendedName>
        <fullName evidence="2">Dienelactone hydrolase domain-containing protein</fullName>
    </recommendedName>
</protein>
<proteinExistence type="predicted"/>